<reference evidence="22" key="1">
    <citation type="journal article" date="2019" name="Int. J. Syst. Evol. Microbiol.">
        <title>The Global Catalogue of Microorganisms (GCM) 10K type strain sequencing project: providing services to taxonomists for standard genome sequencing and annotation.</title>
        <authorList>
            <consortium name="The Broad Institute Genomics Platform"/>
            <consortium name="The Broad Institute Genome Sequencing Center for Infectious Disease"/>
            <person name="Wu L."/>
            <person name="Ma J."/>
        </authorList>
    </citation>
    <scope>NUCLEOTIDE SEQUENCE [LARGE SCALE GENOMIC DNA]</scope>
    <source>
        <strain evidence="22">KCTC 42423</strain>
    </source>
</reference>
<dbReference type="InterPro" id="IPR011712">
    <property type="entry name" value="Sig_transdc_His_kin_sub3_dim/P"/>
</dbReference>
<keyword evidence="19" id="KW-0472">Membrane</keyword>
<evidence type="ECO:0000256" key="10">
    <source>
        <dbReference type="ARBA" id="ARBA00022723"/>
    </source>
</evidence>
<name>A0ABW5NA23_9FLAO</name>
<evidence type="ECO:0000256" key="12">
    <source>
        <dbReference type="ARBA" id="ARBA00022777"/>
    </source>
</evidence>
<evidence type="ECO:0000256" key="16">
    <source>
        <dbReference type="ARBA" id="ARBA00023014"/>
    </source>
</evidence>
<evidence type="ECO:0000256" key="18">
    <source>
        <dbReference type="ARBA" id="ARBA00030800"/>
    </source>
</evidence>
<keyword evidence="9" id="KW-0808">Transferase</keyword>
<comment type="subcellular location">
    <subcellularLocation>
        <location evidence="3">Cytoplasm</location>
    </subcellularLocation>
</comment>
<gene>
    <name evidence="21" type="ORF">ACFSTE_16680</name>
</gene>
<keyword evidence="13" id="KW-0067">ATP-binding</keyword>
<dbReference type="PANTHER" id="PTHR24421:SF10">
    <property type="entry name" value="NITRATE_NITRITE SENSOR PROTEIN NARQ"/>
    <property type="match status" value="1"/>
</dbReference>
<evidence type="ECO:0000256" key="15">
    <source>
        <dbReference type="ARBA" id="ARBA00023012"/>
    </source>
</evidence>
<evidence type="ECO:0000259" key="20">
    <source>
        <dbReference type="PROSITE" id="PS50109"/>
    </source>
</evidence>
<comment type="caution">
    <text evidence="21">The sequence shown here is derived from an EMBL/GenBank/DDBJ whole genome shotgun (WGS) entry which is preliminary data.</text>
</comment>
<feature type="transmembrane region" description="Helical" evidence="19">
    <location>
        <begin position="12"/>
        <end position="36"/>
    </location>
</feature>
<dbReference type="Pfam" id="PF07730">
    <property type="entry name" value="HisKA_3"/>
    <property type="match status" value="1"/>
</dbReference>
<dbReference type="InterPro" id="IPR003594">
    <property type="entry name" value="HATPase_dom"/>
</dbReference>
<evidence type="ECO:0000256" key="5">
    <source>
        <dbReference type="ARBA" id="ARBA00017322"/>
    </source>
</evidence>
<dbReference type="PRINTS" id="PR00344">
    <property type="entry name" value="BCTRLSENSOR"/>
</dbReference>
<evidence type="ECO:0000256" key="1">
    <source>
        <dbReference type="ARBA" id="ARBA00000085"/>
    </source>
</evidence>
<dbReference type="InterPro" id="IPR004358">
    <property type="entry name" value="Sig_transdc_His_kin-like_C"/>
</dbReference>
<dbReference type="PANTHER" id="PTHR24421">
    <property type="entry name" value="NITRATE/NITRITE SENSOR PROTEIN NARX-RELATED"/>
    <property type="match status" value="1"/>
</dbReference>
<evidence type="ECO:0000256" key="7">
    <source>
        <dbReference type="ARBA" id="ARBA00022490"/>
    </source>
</evidence>
<organism evidence="21 22">
    <name type="scientific">Aquimarina hainanensis</name>
    <dbReference type="NCBI Taxonomy" id="1578017"/>
    <lineage>
        <taxon>Bacteria</taxon>
        <taxon>Pseudomonadati</taxon>
        <taxon>Bacteroidota</taxon>
        <taxon>Flavobacteriia</taxon>
        <taxon>Flavobacteriales</taxon>
        <taxon>Flavobacteriaceae</taxon>
        <taxon>Aquimarina</taxon>
    </lineage>
</organism>
<evidence type="ECO:0000256" key="17">
    <source>
        <dbReference type="ARBA" id="ARBA00024827"/>
    </source>
</evidence>
<keyword evidence="7" id="KW-0963">Cytoplasm</keyword>
<dbReference type="Proteomes" id="UP001597459">
    <property type="component" value="Unassembled WGS sequence"/>
</dbReference>
<evidence type="ECO:0000256" key="11">
    <source>
        <dbReference type="ARBA" id="ARBA00022741"/>
    </source>
</evidence>
<dbReference type="GO" id="GO:0016301">
    <property type="term" value="F:kinase activity"/>
    <property type="evidence" value="ECO:0007669"/>
    <property type="project" value="UniProtKB-KW"/>
</dbReference>
<keyword evidence="19" id="KW-0812">Transmembrane</keyword>
<evidence type="ECO:0000313" key="22">
    <source>
        <dbReference type="Proteomes" id="UP001597459"/>
    </source>
</evidence>
<dbReference type="EC" id="2.7.13.3" evidence="4"/>
<dbReference type="Gene3D" id="3.30.565.10">
    <property type="entry name" value="Histidine kinase-like ATPase, C-terminal domain"/>
    <property type="match status" value="1"/>
</dbReference>
<comment type="function">
    <text evidence="17">Member of the two-component regulatory system NreB/NreC involved in the control of dissimilatory nitrate/nitrite reduction in response to oxygen. NreB functions as a direct oxygen sensor histidine kinase which is autophosphorylated, in the absence of oxygen, probably at the conserved histidine residue, and transfers its phosphate group probably to a conserved aspartate residue of NreC. NreB/NreC activates the expression of the nitrate (narGHJI) and nitrite (nir) reductase operons, as well as the putative nitrate transporter gene narT.</text>
</comment>
<evidence type="ECO:0000256" key="3">
    <source>
        <dbReference type="ARBA" id="ARBA00004496"/>
    </source>
</evidence>
<keyword evidence="22" id="KW-1185">Reference proteome</keyword>
<dbReference type="InterPro" id="IPR036890">
    <property type="entry name" value="HATPase_C_sf"/>
</dbReference>
<dbReference type="InterPro" id="IPR005467">
    <property type="entry name" value="His_kinase_dom"/>
</dbReference>
<evidence type="ECO:0000313" key="21">
    <source>
        <dbReference type="EMBL" id="MFD2592475.1"/>
    </source>
</evidence>
<proteinExistence type="predicted"/>
<dbReference type="CDD" id="cd16917">
    <property type="entry name" value="HATPase_UhpB-NarQ-NarX-like"/>
    <property type="match status" value="1"/>
</dbReference>
<comment type="catalytic activity">
    <reaction evidence="1">
        <text>ATP + protein L-histidine = ADP + protein N-phospho-L-histidine.</text>
        <dbReference type="EC" id="2.7.13.3"/>
    </reaction>
</comment>
<dbReference type="InterPro" id="IPR050482">
    <property type="entry name" value="Sensor_HK_TwoCompSys"/>
</dbReference>
<evidence type="ECO:0000256" key="2">
    <source>
        <dbReference type="ARBA" id="ARBA00001966"/>
    </source>
</evidence>
<accession>A0ABW5NA23</accession>
<keyword evidence="8" id="KW-0597">Phosphoprotein</keyword>
<keyword evidence="6" id="KW-0004">4Fe-4S</keyword>
<comment type="cofactor">
    <cofactor evidence="2">
        <name>[4Fe-4S] cluster</name>
        <dbReference type="ChEBI" id="CHEBI:49883"/>
    </cofactor>
</comment>
<feature type="domain" description="Histidine kinase" evidence="20">
    <location>
        <begin position="77"/>
        <end position="266"/>
    </location>
</feature>
<dbReference type="Gene3D" id="1.20.5.1930">
    <property type="match status" value="1"/>
</dbReference>
<evidence type="ECO:0000256" key="14">
    <source>
        <dbReference type="ARBA" id="ARBA00023004"/>
    </source>
</evidence>
<dbReference type="RefSeq" id="WP_176030518.1">
    <property type="nucleotide sequence ID" value="NZ_JBHSJV010000001.1"/>
</dbReference>
<keyword evidence="19" id="KW-1133">Transmembrane helix</keyword>
<dbReference type="Pfam" id="PF02518">
    <property type="entry name" value="HATPase_c"/>
    <property type="match status" value="1"/>
</dbReference>
<dbReference type="SMART" id="SM00387">
    <property type="entry name" value="HATPase_c"/>
    <property type="match status" value="1"/>
</dbReference>
<evidence type="ECO:0000256" key="13">
    <source>
        <dbReference type="ARBA" id="ARBA00022840"/>
    </source>
</evidence>
<evidence type="ECO:0000256" key="9">
    <source>
        <dbReference type="ARBA" id="ARBA00022679"/>
    </source>
</evidence>
<dbReference type="SUPFAM" id="SSF55874">
    <property type="entry name" value="ATPase domain of HSP90 chaperone/DNA topoisomerase II/histidine kinase"/>
    <property type="match status" value="1"/>
</dbReference>
<evidence type="ECO:0000256" key="19">
    <source>
        <dbReference type="SAM" id="Phobius"/>
    </source>
</evidence>
<dbReference type="PROSITE" id="PS50109">
    <property type="entry name" value="HIS_KIN"/>
    <property type="match status" value="1"/>
</dbReference>
<keyword evidence="16" id="KW-0411">Iron-sulfur</keyword>
<keyword evidence="12 21" id="KW-0418">Kinase</keyword>
<sequence>MEKKLLAEDSQIIVIILVAITVLLLMAVALIIFFFFSRKKIVAVELDKANLLISYQKDVLHATLETQEEERKRIAQDLHDAISAKLNVVSLSTNMLIDGSLNEQEQKDMMEHILTVTTNTLESSRRLAHNLLPPILENFGLQAALEELCDEFIQSKQLKVDYKITYNNSLEKKEELHIFRIVQEFLNNAVRHGEATEVSLIMEDGKEGIKIKFTDNGKGFDLKEIKKRKGIGLKNIESRIEILKGAIEYFSEKGEGVTFNITIKKI</sequence>
<dbReference type="EMBL" id="JBHULX010000039">
    <property type="protein sequence ID" value="MFD2592475.1"/>
    <property type="molecule type" value="Genomic_DNA"/>
</dbReference>
<evidence type="ECO:0000256" key="6">
    <source>
        <dbReference type="ARBA" id="ARBA00022485"/>
    </source>
</evidence>
<evidence type="ECO:0000256" key="4">
    <source>
        <dbReference type="ARBA" id="ARBA00012438"/>
    </source>
</evidence>
<keyword evidence="15" id="KW-0902">Two-component regulatory system</keyword>
<keyword evidence="14" id="KW-0408">Iron</keyword>
<protein>
    <recommendedName>
        <fullName evidence="5">Oxygen sensor histidine kinase NreB</fullName>
        <ecNumber evidence="4">2.7.13.3</ecNumber>
    </recommendedName>
    <alternativeName>
        <fullName evidence="18">Nitrogen regulation protein B</fullName>
    </alternativeName>
</protein>
<keyword evidence="10" id="KW-0479">Metal-binding</keyword>
<evidence type="ECO:0000256" key="8">
    <source>
        <dbReference type="ARBA" id="ARBA00022553"/>
    </source>
</evidence>
<keyword evidence="11" id="KW-0547">Nucleotide-binding</keyword>